<evidence type="ECO:0000313" key="1">
    <source>
        <dbReference type="EMBL" id="EPS94241.1"/>
    </source>
</evidence>
<dbReference type="InParanoid" id="S8DL44"/>
<dbReference type="eggNOG" id="ENOG502RCX2">
    <property type="taxonomic scope" value="Eukaryota"/>
</dbReference>
<dbReference type="STRING" id="743788.S8DL44"/>
<evidence type="ECO:0000313" key="2">
    <source>
        <dbReference type="Proteomes" id="UP000015241"/>
    </source>
</evidence>
<dbReference type="HOGENOM" id="CLU_1326827_0_0_1"/>
<evidence type="ECO:0008006" key="3">
    <source>
        <dbReference type="Google" id="ProtNLM"/>
    </source>
</evidence>
<gene>
    <name evidence="1" type="ORF">FOMPIDRAFT_1026285</name>
</gene>
<dbReference type="OrthoDB" id="3830579at2759"/>
<dbReference type="Proteomes" id="UP000015241">
    <property type="component" value="Unassembled WGS sequence"/>
</dbReference>
<proteinExistence type="predicted"/>
<name>S8DL44_FOMSC</name>
<sequence>MPTIVELIIVDLKEGVGKDDATLKKLREGAAKGGLKRQSYGLSIEHPSKLYWALFFENGFELKDFKWPAEEYGSFADQLKTVSTSDFTRYFVTFDDVPSKITDAPVTETAIATLKTDTNVPKFKEAQDAVVAKLLSAPGVHAAAYAVTAEAGSQAVLLLLVGWDSVEAHKALRAVPGSEALLAPIHAALDKIDVAHVPFTNQA</sequence>
<protein>
    <recommendedName>
        <fullName evidence="3">ABM domain-containing protein</fullName>
    </recommendedName>
</protein>
<dbReference type="AlphaFoldDB" id="S8DL44"/>
<keyword evidence="2" id="KW-1185">Reference proteome</keyword>
<accession>S8DL44</accession>
<reference evidence="1 2" key="1">
    <citation type="journal article" date="2012" name="Science">
        <title>The Paleozoic origin of enzymatic lignin decomposition reconstructed from 31 fungal genomes.</title>
        <authorList>
            <person name="Floudas D."/>
            <person name="Binder M."/>
            <person name="Riley R."/>
            <person name="Barry K."/>
            <person name="Blanchette R.A."/>
            <person name="Henrissat B."/>
            <person name="Martinez A.T."/>
            <person name="Otillar R."/>
            <person name="Spatafora J.W."/>
            <person name="Yadav J.S."/>
            <person name="Aerts A."/>
            <person name="Benoit I."/>
            <person name="Boyd A."/>
            <person name="Carlson A."/>
            <person name="Copeland A."/>
            <person name="Coutinho P.M."/>
            <person name="de Vries R.P."/>
            <person name="Ferreira P."/>
            <person name="Findley K."/>
            <person name="Foster B."/>
            <person name="Gaskell J."/>
            <person name="Glotzer D."/>
            <person name="Gorecki P."/>
            <person name="Heitman J."/>
            <person name="Hesse C."/>
            <person name="Hori C."/>
            <person name="Igarashi K."/>
            <person name="Jurgens J.A."/>
            <person name="Kallen N."/>
            <person name="Kersten P."/>
            <person name="Kohler A."/>
            <person name="Kuees U."/>
            <person name="Kumar T.K.A."/>
            <person name="Kuo A."/>
            <person name="LaButti K."/>
            <person name="Larrondo L.F."/>
            <person name="Lindquist E."/>
            <person name="Ling A."/>
            <person name="Lombard V."/>
            <person name="Lucas S."/>
            <person name="Lundell T."/>
            <person name="Martin R."/>
            <person name="McLaughlin D.J."/>
            <person name="Morgenstern I."/>
            <person name="Morin E."/>
            <person name="Murat C."/>
            <person name="Nagy L.G."/>
            <person name="Nolan M."/>
            <person name="Ohm R.A."/>
            <person name="Patyshakuliyeva A."/>
            <person name="Rokas A."/>
            <person name="Ruiz-Duenas F.J."/>
            <person name="Sabat G."/>
            <person name="Salamov A."/>
            <person name="Samejima M."/>
            <person name="Schmutz J."/>
            <person name="Slot J.C."/>
            <person name="St John F."/>
            <person name="Stenlid J."/>
            <person name="Sun H."/>
            <person name="Sun S."/>
            <person name="Syed K."/>
            <person name="Tsang A."/>
            <person name="Wiebenga A."/>
            <person name="Young D."/>
            <person name="Pisabarro A."/>
            <person name="Eastwood D.C."/>
            <person name="Martin F."/>
            <person name="Cullen D."/>
            <person name="Grigoriev I.V."/>
            <person name="Hibbett D.S."/>
        </authorList>
    </citation>
    <scope>NUCLEOTIDE SEQUENCE</scope>
    <source>
        <strain evidence="2">FP-58527</strain>
    </source>
</reference>
<dbReference type="EMBL" id="KE504240">
    <property type="protein sequence ID" value="EPS94241.1"/>
    <property type="molecule type" value="Genomic_DNA"/>
</dbReference>
<dbReference type="Gene3D" id="3.30.70.100">
    <property type="match status" value="1"/>
</dbReference>
<organism evidence="1 2">
    <name type="scientific">Fomitopsis schrenkii</name>
    <name type="common">Brown rot fungus</name>
    <dbReference type="NCBI Taxonomy" id="2126942"/>
    <lineage>
        <taxon>Eukaryota</taxon>
        <taxon>Fungi</taxon>
        <taxon>Dikarya</taxon>
        <taxon>Basidiomycota</taxon>
        <taxon>Agaricomycotina</taxon>
        <taxon>Agaricomycetes</taxon>
        <taxon>Polyporales</taxon>
        <taxon>Fomitopsis</taxon>
    </lineage>
</organism>